<dbReference type="EMBL" id="CM056779">
    <property type="protein sequence ID" value="KAJ8719687.1"/>
    <property type="molecule type" value="Genomic_DNA"/>
</dbReference>
<protein>
    <submittedName>
        <fullName evidence="1">Uncharacterized protein</fullName>
    </submittedName>
</protein>
<evidence type="ECO:0000313" key="2">
    <source>
        <dbReference type="Proteomes" id="UP001231649"/>
    </source>
</evidence>
<gene>
    <name evidence="1" type="ORF">PYW08_011862</name>
</gene>
<evidence type="ECO:0000313" key="1">
    <source>
        <dbReference type="EMBL" id="KAJ8719687.1"/>
    </source>
</evidence>
<name>A0ACC2QL03_9NEOP</name>
<dbReference type="Proteomes" id="UP001231649">
    <property type="component" value="Chromosome 3"/>
</dbReference>
<keyword evidence="2" id="KW-1185">Reference proteome</keyword>
<proteinExistence type="predicted"/>
<reference evidence="1" key="1">
    <citation type="submission" date="2023-03" db="EMBL/GenBank/DDBJ databases">
        <title>Chromosome-level genomes of two armyworms, Mythimna separata and Mythimna loreyi, provide insights into the biosynthesis and reception of sex pheromones.</title>
        <authorList>
            <person name="Zhao H."/>
        </authorList>
    </citation>
    <scope>NUCLEOTIDE SEQUENCE</scope>
    <source>
        <strain evidence="1">BeijingLab</strain>
    </source>
</reference>
<comment type="caution">
    <text evidence="1">The sequence shown here is derived from an EMBL/GenBank/DDBJ whole genome shotgun (WGS) entry which is preliminary data.</text>
</comment>
<accession>A0ACC2QL03</accession>
<sequence length="337" mass="38905">MRYAYKKKIIYCGVIVITLIILLHPDMNARRSYEYIEKDDILHSLHEATTENFTSTAILDCDYYDIIHDETTLSISLVDGDLIEGHRIKEGGEYAPSYCKPKYSTAIIVPYRDRAEQLRGFLVYMHTYFHRQHIHYRIYVVEQVDSRPFNRAKLMNIGAVAAMKAGYPCLILHDVDLLPLRPANLYACTKRPRHMSSSINKYRMLTSTLLGYYGFADISRKKRFVLPYLNLFGGAIAIVSKQYKAINGMSNEFYGMGGEDDDLYSRLEANNLKLCRFQPDTSRYHMVSSKAERKTDQRKKVISFNKERMAADGLSSLKYTEVATVLHPLFTHIMVDL</sequence>
<organism evidence="1 2">
    <name type="scientific">Mythimna loreyi</name>
    <dbReference type="NCBI Taxonomy" id="667449"/>
    <lineage>
        <taxon>Eukaryota</taxon>
        <taxon>Metazoa</taxon>
        <taxon>Ecdysozoa</taxon>
        <taxon>Arthropoda</taxon>
        <taxon>Hexapoda</taxon>
        <taxon>Insecta</taxon>
        <taxon>Pterygota</taxon>
        <taxon>Neoptera</taxon>
        <taxon>Endopterygota</taxon>
        <taxon>Lepidoptera</taxon>
        <taxon>Glossata</taxon>
        <taxon>Ditrysia</taxon>
        <taxon>Noctuoidea</taxon>
        <taxon>Noctuidae</taxon>
        <taxon>Noctuinae</taxon>
        <taxon>Hadenini</taxon>
        <taxon>Mythimna</taxon>
    </lineage>
</organism>